<dbReference type="PANTHER" id="PTHR10830:SF0">
    <property type="entry name" value="DOLICHYL-DIPHOSPHOOLIGOSACCHARIDE--PROTEIN GLYCOSYLTRANSFERASE 48 KDA SUBUNIT"/>
    <property type="match status" value="1"/>
</dbReference>
<proteinExistence type="inferred from homology"/>
<dbReference type="AlphaFoldDB" id="A0A317XKV5"/>
<dbReference type="STRING" id="1882483.A0A317XKV5"/>
<dbReference type="EMBL" id="KZ819196">
    <property type="protein sequence ID" value="PWY98953.1"/>
    <property type="molecule type" value="Genomic_DNA"/>
</dbReference>
<dbReference type="InterPro" id="IPR005013">
    <property type="entry name" value="DDOST_48_kDa_subunit"/>
</dbReference>
<dbReference type="FunCoup" id="A0A317XKV5">
    <property type="interactions" value="492"/>
</dbReference>
<dbReference type="GO" id="GO:0016740">
    <property type="term" value="F:transferase activity"/>
    <property type="evidence" value="ECO:0007669"/>
    <property type="project" value="UniProtKB-KW"/>
</dbReference>
<evidence type="ECO:0000313" key="12">
    <source>
        <dbReference type="Proteomes" id="UP000246740"/>
    </source>
</evidence>
<sequence length="580" mass="62492">MMRLIAYALVLAAAVASVLSLPSATGNRVLVVIDTASKSQYSTFFTLLTSRGYSVTYKAPRDGKPELSQFDVLSFDHLVLLSPASKSLSTDLSPQSLVEFLKKGGNLLAAVDSSASEMYRDLAREFSLEFEDRGTALVDHFNVVPALDAGNHTAVAVGGRIPSKSSSLSAISPVLPRGGLVDNQHVFSEATLQKAKSAPLLYRGSVHRVGANPLAFPLVIPPATSYSSEPPLLVSEQDSVVESTSYSTPDPVTITTTKIVDGESSVFETLSTPRPVPTVVKQKRASKLGKDGWVAKGSAGSLEALETKTDLVTGANPAESGIVSLVSAFQLASNSARAVFLGSTDMISDAFMSPAKSSGVDSVNSAVLSDLTQWTFQEKGVLKVVATHHNRVRSSPTDVREDYEENDDGNKMYRIKDHVRFEVELVAHEPGKGWIPAAASKSGENLDLQVEFRMLDPYITSHLTLDDSVNATTRADPLVDPAASETQAVSKYSTTFQIPDRHGVFHFNLNFKRHGLTFLTSKDTAPVRPFNHDEHPRFLSSSWPYMAGAFSTSAAFILFVAIWLTIKDDTPAAPNAKKNI</sequence>
<dbReference type="UniPathway" id="UPA00378"/>
<comment type="subunit">
    <text evidence="8">Component of the oligosaccharyltransferase (OST) complex.</text>
</comment>
<comment type="pathway">
    <text evidence="2 8">Protein modification; protein glycosylation.</text>
</comment>
<dbReference type="OrthoDB" id="29105at2759"/>
<organism evidence="11 12">
    <name type="scientific">Testicularia cyperi</name>
    <dbReference type="NCBI Taxonomy" id="1882483"/>
    <lineage>
        <taxon>Eukaryota</taxon>
        <taxon>Fungi</taxon>
        <taxon>Dikarya</taxon>
        <taxon>Basidiomycota</taxon>
        <taxon>Ustilaginomycotina</taxon>
        <taxon>Ustilaginomycetes</taxon>
        <taxon>Ustilaginales</taxon>
        <taxon>Anthracoideaceae</taxon>
        <taxon>Testicularia</taxon>
    </lineage>
</organism>
<feature type="domain" description="OST48 N-terminal" evidence="9">
    <location>
        <begin position="28"/>
        <end position="231"/>
    </location>
</feature>
<gene>
    <name evidence="11" type="ORF">BCV70DRAFT_201169</name>
</gene>
<evidence type="ECO:0000259" key="9">
    <source>
        <dbReference type="Pfam" id="PF03345"/>
    </source>
</evidence>
<evidence type="ECO:0000259" key="10">
    <source>
        <dbReference type="Pfam" id="PF23358"/>
    </source>
</evidence>
<dbReference type="InterPro" id="IPR055459">
    <property type="entry name" value="OST48_MD"/>
</dbReference>
<dbReference type="InterPro" id="IPR055457">
    <property type="entry name" value="OST48_N"/>
</dbReference>
<evidence type="ECO:0000256" key="7">
    <source>
        <dbReference type="ARBA" id="ARBA00023136"/>
    </source>
</evidence>
<keyword evidence="12" id="KW-1185">Reference proteome</keyword>
<keyword evidence="7 8" id="KW-0472">Membrane</keyword>
<keyword evidence="8" id="KW-0732">Signal</keyword>
<feature type="signal peptide" evidence="8">
    <location>
        <begin position="1"/>
        <end position="20"/>
    </location>
</feature>
<keyword evidence="6 8" id="KW-1133">Transmembrane helix</keyword>
<feature type="domain" description="OST48 middle" evidence="10">
    <location>
        <begin position="406"/>
        <end position="566"/>
    </location>
</feature>
<dbReference type="InParanoid" id="A0A317XKV5"/>
<name>A0A317XKV5_9BASI</name>
<dbReference type="Proteomes" id="UP000246740">
    <property type="component" value="Unassembled WGS sequence"/>
</dbReference>
<accession>A0A317XKV5</accession>
<keyword evidence="4 8" id="KW-0812">Transmembrane</keyword>
<evidence type="ECO:0000256" key="3">
    <source>
        <dbReference type="ARBA" id="ARBA00008743"/>
    </source>
</evidence>
<evidence type="ECO:0000256" key="4">
    <source>
        <dbReference type="ARBA" id="ARBA00022692"/>
    </source>
</evidence>
<evidence type="ECO:0000256" key="1">
    <source>
        <dbReference type="ARBA" id="ARBA00004479"/>
    </source>
</evidence>
<feature type="domain" description="OST48 N-terminal" evidence="9">
    <location>
        <begin position="323"/>
        <end position="375"/>
    </location>
</feature>
<reference evidence="11 12" key="1">
    <citation type="journal article" date="2018" name="Mol. Biol. Evol.">
        <title>Broad Genomic Sampling Reveals a Smut Pathogenic Ancestry of the Fungal Clade Ustilaginomycotina.</title>
        <authorList>
            <person name="Kijpornyongpan T."/>
            <person name="Mondo S.J."/>
            <person name="Barry K."/>
            <person name="Sandor L."/>
            <person name="Lee J."/>
            <person name="Lipzen A."/>
            <person name="Pangilinan J."/>
            <person name="LaButti K."/>
            <person name="Hainaut M."/>
            <person name="Henrissat B."/>
            <person name="Grigoriev I.V."/>
            <person name="Spatafora J.W."/>
            <person name="Aime M.C."/>
        </authorList>
    </citation>
    <scope>NUCLEOTIDE SEQUENCE [LARGE SCALE GENOMIC DNA]</scope>
    <source>
        <strain evidence="11 12">MCA 3645</strain>
    </source>
</reference>
<evidence type="ECO:0000313" key="11">
    <source>
        <dbReference type="EMBL" id="PWY98953.1"/>
    </source>
</evidence>
<evidence type="ECO:0000256" key="6">
    <source>
        <dbReference type="ARBA" id="ARBA00022989"/>
    </source>
</evidence>
<feature type="chain" id="PRO_5016195556" description="Dolichyl-diphosphooligosaccharide--protein glycosyltransferase subunit WBP1" evidence="8">
    <location>
        <begin position="21"/>
        <end position="580"/>
    </location>
</feature>
<dbReference type="GO" id="GO:0018279">
    <property type="term" value="P:protein N-linked glycosylation via asparagine"/>
    <property type="evidence" value="ECO:0007669"/>
    <property type="project" value="UniProtKB-UniRule"/>
</dbReference>
<protein>
    <recommendedName>
        <fullName evidence="8">Dolichyl-diphosphooligosaccharide--protein glycosyltransferase subunit WBP1</fullName>
        <shortName evidence="8">Oligosaccharyl transferase subunit WBP1</shortName>
    </recommendedName>
</protein>
<keyword evidence="11" id="KW-0808">Transferase</keyword>
<keyword evidence="5 8" id="KW-0256">Endoplasmic reticulum</keyword>
<dbReference type="Pfam" id="PF03345">
    <property type="entry name" value="OST48_N"/>
    <property type="match status" value="2"/>
</dbReference>
<feature type="transmembrane region" description="Helical" evidence="8">
    <location>
        <begin position="543"/>
        <end position="566"/>
    </location>
</feature>
<dbReference type="GO" id="GO:0008250">
    <property type="term" value="C:oligosaccharyltransferase complex"/>
    <property type="evidence" value="ECO:0007669"/>
    <property type="project" value="TreeGrafter"/>
</dbReference>
<dbReference type="PANTHER" id="PTHR10830">
    <property type="entry name" value="DOLICHYL-DIPHOSPHOOLIGOSACCHARIDE--PROTEIN GLYCOSYLTRANSFERASE 48 KDA SUBUNIT"/>
    <property type="match status" value="1"/>
</dbReference>
<comment type="function">
    <text evidence="8">Subunit of the oligosaccharyl transferase (OST) complex that catalyzes the initial transfer of a defined glycan (Glc(3)Man(9)GlcNAc(2) in eukaryotes) from the lipid carrier dolichol-pyrophosphate to an asparagine residue within an Asn-X-Ser/Thr consensus motif in nascent polypeptide chains, the first step in protein N-glycosylation. N-glycosylation occurs cotranslationally and the complex associates with the Sec61 complex at the channel-forming translocon complex that mediates protein translocation across the endoplasmic reticulum (ER).</text>
</comment>
<evidence type="ECO:0000256" key="8">
    <source>
        <dbReference type="RuleBase" id="RU361142"/>
    </source>
</evidence>
<evidence type="ECO:0000256" key="5">
    <source>
        <dbReference type="ARBA" id="ARBA00022824"/>
    </source>
</evidence>
<comment type="subcellular location">
    <subcellularLocation>
        <location evidence="8">Endoplasmic reticulum membrane</location>
        <topology evidence="8">Single-pass type I membrane protein</topology>
    </subcellularLocation>
    <subcellularLocation>
        <location evidence="1">Membrane</location>
        <topology evidence="1">Single-pass type I membrane protein</topology>
    </subcellularLocation>
</comment>
<dbReference type="Pfam" id="PF23358">
    <property type="entry name" value="OST48_MD"/>
    <property type="match status" value="1"/>
</dbReference>
<comment type="similarity">
    <text evidence="3 8">Belongs to the DDOST 48 kDa subunit family.</text>
</comment>
<evidence type="ECO:0000256" key="2">
    <source>
        <dbReference type="ARBA" id="ARBA00004922"/>
    </source>
</evidence>